<organism evidence="1 2">
    <name type="scientific">Pseudooceanicola spongiae</name>
    <dbReference type="NCBI Taxonomy" id="2613965"/>
    <lineage>
        <taxon>Bacteria</taxon>
        <taxon>Pseudomonadati</taxon>
        <taxon>Pseudomonadota</taxon>
        <taxon>Alphaproteobacteria</taxon>
        <taxon>Rhodobacterales</taxon>
        <taxon>Paracoccaceae</taxon>
        <taxon>Pseudooceanicola</taxon>
    </lineage>
</organism>
<protein>
    <submittedName>
        <fullName evidence="1">Uncharacterized protein</fullName>
    </submittedName>
</protein>
<accession>A0A7L9WTX0</accession>
<dbReference type="Proteomes" id="UP000594118">
    <property type="component" value="Chromosome"/>
</dbReference>
<dbReference type="KEGG" id="pshq:F3W81_10495"/>
<reference evidence="1 2" key="1">
    <citation type="submission" date="2019-10" db="EMBL/GenBank/DDBJ databases">
        <title>Pseudopuniceibacterium sp. HQ09 islated from Antarctica.</title>
        <authorList>
            <person name="Liao L."/>
            <person name="Su S."/>
            <person name="Chen B."/>
            <person name="Yu Y."/>
        </authorList>
    </citation>
    <scope>NUCLEOTIDE SEQUENCE [LARGE SCALE GENOMIC DNA]</scope>
    <source>
        <strain evidence="1 2">HQ09</strain>
    </source>
</reference>
<evidence type="ECO:0000313" key="1">
    <source>
        <dbReference type="EMBL" id="QOL83177.1"/>
    </source>
</evidence>
<dbReference type="EMBL" id="CP045201">
    <property type="protein sequence ID" value="QOL83177.1"/>
    <property type="molecule type" value="Genomic_DNA"/>
</dbReference>
<name>A0A7L9WTX0_9RHOB</name>
<dbReference type="AlphaFoldDB" id="A0A7L9WTX0"/>
<sequence>MAMSLSPVQAASPISEVICDTSPAMQKRLTSRLGSRREAMGLHGPEQVMELWTAPSGDWTMVVTYATGTSCIVAMGEDWQGGLSDGSPQKDPA</sequence>
<evidence type="ECO:0000313" key="2">
    <source>
        <dbReference type="Proteomes" id="UP000594118"/>
    </source>
</evidence>
<gene>
    <name evidence="1" type="ORF">F3W81_10495</name>
</gene>
<proteinExistence type="predicted"/>
<keyword evidence="2" id="KW-1185">Reference proteome</keyword>